<evidence type="ECO:0000313" key="1">
    <source>
        <dbReference type="EMBL" id="GAG53836.1"/>
    </source>
</evidence>
<reference evidence="1" key="1">
    <citation type="journal article" date="2014" name="Front. Microbiol.">
        <title>High frequency of phylogenetically diverse reductive dehalogenase-homologous genes in deep subseafloor sedimentary metagenomes.</title>
        <authorList>
            <person name="Kawai M."/>
            <person name="Futagami T."/>
            <person name="Toyoda A."/>
            <person name="Takaki Y."/>
            <person name="Nishi S."/>
            <person name="Hori S."/>
            <person name="Arai W."/>
            <person name="Tsubouchi T."/>
            <person name="Morono Y."/>
            <person name="Uchiyama I."/>
            <person name="Ito T."/>
            <person name="Fujiyama A."/>
            <person name="Inagaki F."/>
            <person name="Takami H."/>
        </authorList>
    </citation>
    <scope>NUCLEOTIDE SEQUENCE</scope>
    <source>
        <strain evidence="1">Expedition CK06-06</strain>
    </source>
</reference>
<protein>
    <submittedName>
        <fullName evidence="1">Uncharacterized protein</fullName>
    </submittedName>
</protein>
<dbReference type="AlphaFoldDB" id="X1A0M2"/>
<name>X1A0M2_9ZZZZ</name>
<proteinExistence type="predicted"/>
<accession>X1A0M2</accession>
<sequence>SVISNDDWYKLKFDFECTDSNYSGLNQYHWKIAINQSEFGEYAFVNNVSNIGFLSMGTSLLHFDYSVLIDDLNVTWNPNFKIEYCLFDYLKIFEYLKEISYRFLILSKENTEYKKEAEEFIDIYGELIPLFYKNKLYEYGNLTVYYAPYL</sequence>
<dbReference type="EMBL" id="BART01007056">
    <property type="protein sequence ID" value="GAG53836.1"/>
    <property type="molecule type" value="Genomic_DNA"/>
</dbReference>
<organism evidence="1">
    <name type="scientific">marine sediment metagenome</name>
    <dbReference type="NCBI Taxonomy" id="412755"/>
    <lineage>
        <taxon>unclassified sequences</taxon>
        <taxon>metagenomes</taxon>
        <taxon>ecological metagenomes</taxon>
    </lineage>
</organism>
<comment type="caution">
    <text evidence="1">The sequence shown here is derived from an EMBL/GenBank/DDBJ whole genome shotgun (WGS) entry which is preliminary data.</text>
</comment>
<gene>
    <name evidence="1" type="ORF">S01H4_16106</name>
</gene>
<feature type="non-terminal residue" evidence="1">
    <location>
        <position position="1"/>
    </location>
</feature>